<dbReference type="EMBL" id="MT145199">
    <property type="protein sequence ID" value="QJI05417.1"/>
    <property type="molecule type" value="Genomic_DNA"/>
</dbReference>
<reference evidence="1" key="1">
    <citation type="submission" date="2020-03" db="EMBL/GenBank/DDBJ databases">
        <title>The deep terrestrial virosphere.</title>
        <authorList>
            <person name="Holmfeldt K."/>
            <person name="Nilsson E."/>
            <person name="Simone D."/>
            <person name="Lopez-Fernandez M."/>
            <person name="Wu X."/>
            <person name="de Brujin I."/>
            <person name="Lundin D."/>
            <person name="Andersson A."/>
            <person name="Bertilsson S."/>
            <person name="Dopson M."/>
        </authorList>
    </citation>
    <scope>NUCLEOTIDE SEQUENCE</scope>
    <source>
        <strain evidence="1">MM415B03542</strain>
    </source>
</reference>
<protein>
    <submittedName>
        <fullName evidence="1">Uncharacterized protein</fullName>
    </submittedName>
</protein>
<name>A0A6M3Y594_9ZZZZ</name>
<organism evidence="1">
    <name type="scientific">viral metagenome</name>
    <dbReference type="NCBI Taxonomy" id="1070528"/>
    <lineage>
        <taxon>unclassified sequences</taxon>
        <taxon>metagenomes</taxon>
        <taxon>organismal metagenomes</taxon>
    </lineage>
</organism>
<gene>
    <name evidence="1" type="ORF">MM415B03542_0004</name>
</gene>
<evidence type="ECO:0000313" key="1">
    <source>
        <dbReference type="EMBL" id="QJI05417.1"/>
    </source>
</evidence>
<proteinExistence type="predicted"/>
<dbReference type="AlphaFoldDB" id="A0A6M3Y594"/>
<accession>A0A6M3Y594</accession>
<sequence>MTQGWKTGWKEIAKYIGRSEKTAKLYHYKYSLPVKRLPGNCPAIIPYEVDLWLINFDRRKKLQKG</sequence>